<feature type="transmembrane region" description="Helical" evidence="1">
    <location>
        <begin position="51"/>
        <end position="71"/>
    </location>
</feature>
<feature type="transmembrane region" description="Helical" evidence="1">
    <location>
        <begin position="221"/>
        <end position="241"/>
    </location>
</feature>
<keyword evidence="1" id="KW-0472">Membrane</keyword>
<evidence type="ECO:0000313" key="3">
    <source>
        <dbReference type="EMBL" id="PSK90226.1"/>
    </source>
</evidence>
<dbReference type="InterPro" id="IPR003675">
    <property type="entry name" value="Rce1/LyrA-like_dom"/>
</dbReference>
<organism evidence="3 4">
    <name type="scientific">Murinocardiopsis flavida</name>
    <dbReference type="NCBI Taxonomy" id="645275"/>
    <lineage>
        <taxon>Bacteria</taxon>
        <taxon>Bacillati</taxon>
        <taxon>Actinomycetota</taxon>
        <taxon>Actinomycetes</taxon>
        <taxon>Streptosporangiales</taxon>
        <taxon>Nocardiopsidaceae</taxon>
        <taxon>Murinocardiopsis</taxon>
    </lineage>
</organism>
<sequence>MPAAPPPAGTAVPGSRIAITVFCLLSFGLAWAAAAPLWISGAGLAHPQAKLFIMGMMFSPAVAAFLVLRFVARPASIPRATGMTPLRPARTLIRYCVIGFAIPPLVMLVGVLAAAAAGTYRLDLADFSAFRAFAAPLGLVGDADGTGVPFAALGLFAALQLVGWAAGLPMMFGEEWGWRGYLLPALLHLGTLPALLLHGAIWGLWHAPVILLGYNFGRPDAVGLAAMTAWCVLMGVILGWLRLASGSLWPAVIAHGATNSGSALFVVFGDASAGAGDAVPMALWVASGAAMLLLITLGAALPPVRNAVTSRLPGARGALRLRRAAD</sequence>
<comment type="caution">
    <text evidence="3">The sequence shown here is derived from an EMBL/GenBank/DDBJ whole genome shotgun (WGS) entry which is preliminary data.</text>
</comment>
<dbReference type="OrthoDB" id="3693644at2"/>
<keyword evidence="4" id="KW-1185">Reference proteome</keyword>
<dbReference type="Proteomes" id="UP000240542">
    <property type="component" value="Unassembled WGS sequence"/>
</dbReference>
<dbReference type="GO" id="GO:0080120">
    <property type="term" value="P:CAAX-box protein maturation"/>
    <property type="evidence" value="ECO:0007669"/>
    <property type="project" value="UniProtKB-ARBA"/>
</dbReference>
<keyword evidence="3" id="KW-0645">Protease</keyword>
<dbReference type="PANTHER" id="PTHR35797:SF1">
    <property type="entry name" value="PROTEASE"/>
    <property type="match status" value="1"/>
</dbReference>
<dbReference type="GO" id="GO:0006508">
    <property type="term" value="P:proteolysis"/>
    <property type="evidence" value="ECO:0007669"/>
    <property type="project" value="UniProtKB-KW"/>
</dbReference>
<dbReference type="PANTHER" id="PTHR35797">
    <property type="entry name" value="PROTEASE-RELATED"/>
    <property type="match status" value="1"/>
</dbReference>
<feature type="transmembrane region" description="Helical" evidence="1">
    <location>
        <begin position="180"/>
        <end position="201"/>
    </location>
</feature>
<feature type="transmembrane region" description="Helical" evidence="1">
    <location>
        <begin position="147"/>
        <end position="168"/>
    </location>
</feature>
<dbReference type="RefSeq" id="WP_106585911.1">
    <property type="nucleotide sequence ID" value="NZ_PYGA01000023.1"/>
</dbReference>
<gene>
    <name evidence="3" type="ORF">CLV63_12355</name>
</gene>
<feature type="transmembrane region" description="Helical" evidence="1">
    <location>
        <begin position="248"/>
        <end position="269"/>
    </location>
</feature>
<dbReference type="EMBL" id="PYGA01000023">
    <property type="protein sequence ID" value="PSK90226.1"/>
    <property type="molecule type" value="Genomic_DNA"/>
</dbReference>
<reference evidence="3 4" key="1">
    <citation type="submission" date="2018-03" db="EMBL/GenBank/DDBJ databases">
        <title>Genomic Encyclopedia of Archaeal and Bacterial Type Strains, Phase II (KMG-II): from individual species to whole genera.</title>
        <authorList>
            <person name="Goeker M."/>
        </authorList>
    </citation>
    <scope>NUCLEOTIDE SEQUENCE [LARGE SCALE GENOMIC DNA]</scope>
    <source>
        <strain evidence="3 4">DSM 45312</strain>
    </source>
</reference>
<dbReference type="InterPro" id="IPR042150">
    <property type="entry name" value="MmRce1-like"/>
</dbReference>
<name>A0A2P8CZ74_9ACTN</name>
<keyword evidence="1" id="KW-1133">Transmembrane helix</keyword>
<feature type="transmembrane region" description="Helical" evidence="1">
    <location>
        <begin position="92"/>
        <end position="117"/>
    </location>
</feature>
<proteinExistence type="predicted"/>
<evidence type="ECO:0000259" key="2">
    <source>
        <dbReference type="Pfam" id="PF02517"/>
    </source>
</evidence>
<feature type="transmembrane region" description="Helical" evidence="1">
    <location>
        <begin position="17"/>
        <end position="39"/>
    </location>
</feature>
<accession>A0A2P8CZ74</accession>
<dbReference type="Pfam" id="PF02517">
    <property type="entry name" value="Rce1-like"/>
    <property type="match status" value="1"/>
</dbReference>
<dbReference type="GO" id="GO:0004175">
    <property type="term" value="F:endopeptidase activity"/>
    <property type="evidence" value="ECO:0007669"/>
    <property type="project" value="UniProtKB-ARBA"/>
</dbReference>
<protein>
    <submittedName>
        <fullName evidence="3">CAAX prenyl protease-like protein</fullName>
    </submittedName>
</protein>
<dbReference type="AlphaFoldDB" id="A0A2P8CZ74"/>
<feature type="transmembrane region" description="Helical" evidence="1">
    <location>
        <begin position="281"/>
        <end position="301"/>
    </location>
</feature>
<keyword evidence="1" id="KW-0812">Transmembrane</keyword>
<feature type="domain" description="CAAX prenyl protease 2/Lysostaphin resistance protein A-like" evidence="2">
    <location>
        <begin position="164"/>
        <end position="260"/>
    </location>
</feature>
<evidence type="ECO:0000256" key="1">
    <source>
        <dbReference type="SAM" id="Phobius"/>
    </source>
</evidence>
<evidence type="ECO:0000313" key="4">
    <source>
        <dbReference type="Proteomes" id="UP000240542"/>
    </source>
</evidence>
<keyword evidence="3" id="KW-0378">Hydrolase</keyword>